<reference evidence="3" key="1">
    <citation type="journal article" date="2022" name="Cell">
        <title>Design, construction, and in vivo augmentation of a complex gut microbiome.</title>
        <authorList>
            <person name="Cheng A.G."/>
            <person name="Ho P.Y."/>
            <person name="Aranda-Diaz A."/>
            <person name="Jain S."/>
            <person name="Yu F.B."/>
            <person name="Meng X."/>
            <person name="Wang M."/>
            <person name="Iakiviak M."/>
            <person name="Nagashima K."/>
            <person name="Zhao A."/>
            <person name="Murugkar P."/>
            <person name="Patil A."/>
            <person name="Atabakhsh K."/>
            <person name="Weakley A."/>
            <person name="Yan J."/>
            <person name="Brumbaugh A.R."/>
            <person name="Higginbottom S."/>
            <person name="Dimas A."/>
            <person name="Shiver A.L."/>
            <person name="Deutschbauer A."/>
            <person name="Neff N."/>
            <person name="Sonnenburg J.L."/>
            <person name="Huang K.C."/>
            <person name="Fischbach M.A."/>
        </authorList>
    </citation>
    <scope>NUCLEOTIDE SEQUENCE</scope>
    <source>
        <strain evidence="3">DSM 19829</strain>
    </source>
</reference>
<feature type="transmembrane region" description="Helical" evidence="1">
    <location>
        <begin position="96"/>
        <end position="117"/>
    </location>
</feature>
<dbReference type="RefSeq" id="WP_028529988.1">
    <property type="nucleotide sequence ID" value="NZ_CABLBR010000039.1"/>
</dbReference>
<name>A0ABY5VHV8_9FIRM</name>
<sequence>MSDSWASLLMIYVLDSLTSFTVLTVYIFAVLDEKIKWKIMGKFMLTAAVPSAVFYDMLLLLSDLNPLAIYAVSSVLTLALSTLSVSYLWKRDVWRAFCVVGVAAVMQVSTGAVIGSVLQNITLKELSDFLLFVQQIFLLYPMTAFGISILLKKIHFGRPICHLLEHSRNIRMTALEILGMEILAEIFFTMRLGMQAESLITYNAAVIVLTFLLMGILMYLSDKEASERKIRLQESMILQQRMYVESLEDLQRDMRAFRHDYKNMLSCMYLSVSEGEVEKIRHTLKSFEFEFDQKLGERIRMTTQIGNIRITEVKSLVLSKLMEMNEKKIDCRMEVMYPVTETGIDIWDFNRCLGILLDNAIEASADIPDSGIELILSSRDGFLTVRVANSWRGDADIGRIWKEGYSSKGDHRGIGLASYQRILEKYPQAMPATSWTEELFVQELTIEV</sequence>
<feature type="domain" description="Sensor histidine kinase NatK-like C-terminal" evidence="2">
    <location>
        <begin position="346"/>
        <end position="446"/>
    </location>
</feature>
<evidence type="ECO:0000259" key="2">
    <source>
        <dbReference type="Pfam" id="PF14501"/>
    </source>
</evidence>
<accession>A0ABY5VHV8</accession>
<feature type="transmembrane region" description="Helical" evidence="1">
    <location>
        <begin position="6"/>
        <end position="31"/>
    </location>
</feature>
<keyword evidence="1" id="KW-0812">Transmembrane</keyword>
<dbReference type="InterPro" id="IPR032834">
    <property type="entry name" value="NatK-like_C"/>
</dbReference>
<feature type="transmembrane region" description="Helical" evidence="1">
    <location>
        <begin position="200"/>
        <end position="221"/>
    </location>
</feature>
<feature type="transmembrane region" description="Helical" evidence="1">
    <location>
        <begin position="43"/>
        <end position="61"/>
    </location>
</feature>
<evidence type="ECO:0000256" key="1">
    <source>
        <dbReference type="SAM" id="Phobius"/>
    </source>
</evidence>
<gene>
    <name evidence="3" type="ORF">NQ502_03580</name>
</gene>
<dbReference type="Proteomes" id="UP001060164">
    <property type="component" value="Chromosome"/>
</dbReference>
<feature type="transmembrane region" description="Helical" evidence="1">
    <location>
        <begin position="67"/>
        <end position="89"/>
    </location>
</feature>
<keyword evidence="1" id="KW-1133">Transmembrane helix</keyword>
<dbReference type="Gene3D" id="3.30.565.10">
    <property type="entry name" value="Histidine kinase-like ATPase, C-terminal domain"/>
    <property type="match status" value="1"/>
</dbReference>
<dbReference type="PANTHER" id="PTHR40448:SF1">
    <property type="entry name" value="TWO-COMPONENT SENSOR HISTIDINE KINASE"/>
    <property type="match status" value="1"/>
</dbReference>
<keyword evidence="1" id="KW-0472">Membrane</keyword>
<dbReference type="EMBL" id="CP102290">
    <property type="protein sequence ID" value="UWP60149.1"/>
    <property type="molecule type" value="Genomic_DNA"/>
</dbReference>
<protein>
    <submittedName>
        <fullName evidence="3">GHKL domain-containing protein</fullName>
    </submittedName>
</protein>
<evidence type="ECO:0000313" key="4">
    <source>
        <dbReference type="Proteomes" id="UP001060164"/>
    </source>
</evidence>
<keyword evidence="4" id="KW-1185">Reference proteome</keyword>
<dbReference type="PANTHER" id="PTHR40448">
    <property type="entry name" value="TWO-COMPONENT SENSOR HISTIDINE KINASE"/>
    <property type="match status" value="1"/>
</dbReference>
<organism evidence="3 4">
    <name type="scientific">Ruminococcus gauvreauii</name>
    <dbReference type="NCBI Taxonomy" id="438033"/>
    <lineage>
        <taxon>Bacteria</taxon>
        <taxon>Bacillati</taxon>
        <taxon>Bacillota</taxon>
        <taxon>Clostridia</taxon>
        <taxon>Eubacteriales</taxon>
        <taxon>Oscillospiraceae</taxon>
        <taxon>Ruminococcus</taxon>
    </lineage>
</organism>
<evidence type="ECO:0000313" key="3">
    <source>
        <dbReference type="EMBL" id="UWP60149.1"/>
    </source>
</evidence>
<dbReference type="Pfam" id="PF14501">
    <property type="entry name" value="HATPase_c_5"/>
    <property type="match status" value="1"/>
</dbReference>
<dbReference type="SUPFAM" id="SSF55874">
    <property type="entry name" value="ATPase domain of HSP90 chaperone/DNA topoisomerase II/histidine kinase"/>
    <property type="match status" value="1"/>
</dbReference>
<feature type="transmembrane region" description="Helical" evidence="1">
    <location>
        <begin position="129"/>
        <end position="151"/>
    </location>
</feature>
<dbReference type="InterPro" id="IPR036890">
    <property type="entry name" value="HATPase_C_sf"/>
</dbReference>
<proteinExistence type="predicted"/>